<evidence type="ECO:0000313" key="1">
    <source>
        <dbReference type="EMBL" id="KJY71515.1"/>
    </source>
</evidence>
<reference evidence="1" key="1">
    <citation type="journal article" date="2015" name="BMC Genomics">
        <title>Genome mining reveals unlocked bioactive potential of marine Gram-negative bacteria.</title>
        <authorList>
            <person name="Machado H."/>
            <person name="Sonnenschein E.C."/>
            <person name="Melchiorsen J."/>
            <person name="Gram L."/>
        </authorList>
    </citation>
    <scope>NUCLEOTIDE SEQUENCE</scope>
    <source>
        <strain evidence="1">S2052</strain>
    </source>
</reference>
<proteinExistence type="predicted"/>
<evidence type="ECO:0000313" key="3">
    <source>
        <dbReference type="Proteomes" id="UP000576645"/>
    </source>
</evidence>
<dbReference type="EMBL" id="VTXP01000002">
    <property type="protein sequence ID" value="NOJ21686.1"/>
    <property type="molecule type" value="Genomic_DNA"/>
</dbReference>
<dbReference type="RefSeq" id="WP_006961490.1">
    <property type="nucleotide sequence ID" value="NZ_CM004383.1"/>
</dbReference>
<organism evidence="1">
    <name type="scientific">Vibrio coralliilyticus</name>
    <dbReference type="NCBI Taxonomy" id="190893"/>
    <lineage>
        <taxon>Bacteria</taxon>
        <taxon>Pseudomonadati</taxon>
        <taxon>Pseudomonadota</taxon>
        <taxon>Gammaproteobacteria</taxon>
        <taxon>Vibrionales</taxon>
        <taxon>Vibrionaceae</taxon>
        <taxon>Vibrio</taxon>
    </lineage>
</organism>
<gene>
    <name evidence="2" type="ORF">F0238_02965</name>
    <name evidence="1" type="ORF">TW71_16045</name>
</gene>
<evidence type="ECO:0000313" key="2">
    <source>
        <dbReference type="EMBL" id="NOJ21686.1"/>
    </source>
</evidence>
<sequence>MKFVVLLSGLMFLSTAHSTETEKAYEWVTDLDLMFQLDDTPDTVETFNDQGMEFTHYFYSSLNHSFLVNIETGEVCHAYIGPERKSCFPCGENEVSDVCP</sequence>
<protein>
    <submittedName>
        <fullName evidence="1">Uncharacterized protein</fullName>
    </submittedName>
</protein>
<dbReference type="Proteomes" id="UP000576645">
    <property type="component" value="Unassembled WGS sequence"/>
</dbReference>
<dbReference type="EMBL" id="JXXR01000016">
    <property type="protein sequence ID" value="KJY71515.1"/>
    <property type="molecule type" value="Genomic_DNA"/>
</dbReference>
<reference evidence="2 3" key="2">
    <citation type="submission" date="2019-09" db="EMBL/GenBank/DDBJ databases">
        <title>Draft genome sequencing and comparative genomics of hatchery-associated Vibrios.</title>
        <authorList>
            <person name="Kehlet-Delgado H."/>
            <person name="Mueller R.S."/>
        </authorList>
    </citation>
    <scope>NUCLEOTIDE SEQUENCE [LARGE SCALE GENOMIC DNA]</scope>
    <source>
        <strain evidence="2 3">09-121-3</strain>
    </source>
</reference>
<accession>A0A837G539</accession>
<dbReference type="AlphaFoldDB" id="A0A837G539"/>
<name>A0A837G539_9VIBR</name>
<comment type="caution">
    <text evidence="1">The sequence shown here is derived from an EMBL/GenBank/DDBJ whole genome shotgun (WGS) entry which is preliminary data.</text>
</comment>